<dbReference type="STRING" id="330734.ABA45_10975"/>
<dbReference type="SUPFAM" id="SSF56784">
    <property type="entry name" value="HAD-like"/>
    <property type="match status" value="1"/>
</dbReference>
<keyword evidence="2" id="KW-1185">Reference proteome</keyword>
<dbReference type="InterPro" id="IPR036412">
    <property type="entry name" value="HAD-like_sf"/>
</dbReference>
<organism evidence="1 2">
    <name type="scientific">Marinobacter psychrophilus</name>
    <dbReference type="NCBI Taxonomy" id="330734"/>
    <lineage>
        <taxon>Bacteria</taxon>
        <taxon>Pseudomonadati</taxon>
        <taxon>Pseudomonadota</taxon>
        <taxon>Gammaproteobacteria</taxon>
        <taxon>Pseudomonadales</taxon>
        <taxon>Marinobacteraceae</taxon>
        <taxon>Marinobacter</taxon>
    </lineage>
</organism>
<dbReference type="Proteomes" id="UP000036406">
    <property type="component" value="Chromosome"/>
</dbReference>
<sequence length="254" mass="27299">MGQCIYLTDLDDTLFRSFHKHPQGEALTRVTTATNGHHGHMNPVQQGLLSALRATGVVIPVTARSTDAFSRVHLDFGTRRAILANGAVILNGEGIAEPDWLAHTAHIGRSAEALLRDMSALIDAEFGTAARSWIVEEYGAPVYFCVKMNASAAEDVRIGISAAAELLSSRFDLSGLRQHANGNNLSFTPTEISKRAACRHLLENIRDDSGAPLIGIGDSLTDLPFMGLCDFIMTPSGSQIADLVAQMSNEDLTL</sequence>
<dbReference type="InterPro" id="IPR023214">
    <property type="entry name" value="HAD_sf"/>
</dbReference>
<gene>
    <name evidence="1" type="ORF">ABA45_10975</name>
</gene>
<dbReference type="PATRIC" id="fig|330734.3.peg.2304"/>
<evidence type="ECO:0000313" key="1">
    <source>
        <dbReference type="EMBL" id="AKO52857.1"/>
    </source>
</evidence>
<accession>A0A0H4ICX2</accession>
<dbReference type="RefSeq" id="WP_048386085.1">
    <property type="nucleotide sequence ID" value="NZ_CP011494.1"/>
</dbReference>
<dbReference type="EMBL" id="CP011494">
    <property type="protein sequence ID" value="AKO52857.1"/>
    <property type="molecule type" value="Genomic_DNA"/>
</dbReference>
<name>A0A0H4ICX2_9GAMM</name>
<dbReference type="PIRSF" id="PIRSF030802">
    <property type="entry name" value="UCP030802"/>
    <property type="match status" value="1"/>
</dbReference>
<dbReference type="KEGG" id="mpq:ABA45_10975"/>
<proteinExistence type="predicted"/>
<evidence type="ECO:0008006" key="3">
    <source>
        <dbReference type="Google" id="ProtNLM"/>
    </source>
</evidence>
<evidence type="ECO:0000313" key="2">
    <source>
        <dbReference type="Proteomes" id="UP000036406"/>
    </source>
</evidence>
<dbReference type="InterPro" id="IPR024197">
    <property type="entry name" value="TPP-like"/>
</dbReference>
<protein>
    <recommendedName>
        <fullName evidence="3">Sucrose phosphatase-like domain-containing protein</fullName>
    </recommendedName>
</protein>
<reference evidence="1 2" key="1">
    <citation type="submission" date="2015-05" db="EMBL/GenBank/DDBJ databases">
        <title>Complete genome of Marinobacter psychrophilus strain 20041T isolated from sea-ice of the Canadian Basin.</title>
        <authorList>
            <person name="Song L."/>
            <person name="Ren L."/>
            <person name="Yu Y."/>
            <person name="Wang X."/>
        </authorList>
    </citation>
    <scope>NUCLEOTIDE SEQUENCE [LARGE SCALE GENOMIC DNA]</scope>
    <source>
        <strain evidence="1 2">20041</strain>
    </source>
</reference>
<dbReference type="AlphaFoldDB" id="A0A0H4ICX2"/>
<dbReference type="Gene3D" id="3.40.50.1000">
    <property type="entry name" value="HAD superfamily/HAD-like"/>
    <property type="match status" value="1"/>
</dbReference>